<reference evidence="3" key="1">
    <citation type="submission" date="2017-04" db="EMBL/GenBank/DDBJ databases">
        <authorList>
            <person name="Varghese N."/>
            <person name="Submissions S."/>
        </authorList>
    </citation>
    <scope>NUCLEOTIDE SEQUENCE [LARGE SCALE GENOMIC DNA]</scope>
    <source>
        <strain evidence="3">B4P</strain>
    </source>
</reference>
<dbReference type="InterPro" id="IPR051158">
    <property type="entry name" value="Metallophosphoesterase_sf"/>
</dbReference>
<gene>
    <name evidence="2" type="ORF">SAMN02982989_1090</name>
</gene>
<dbReference type="InterPro" id="IPR004843">
    <property type="entry name" value="Calcineurin-like_PHP"/>
</dbReference>
<dbReference type="OrthoDB" id="651281at2"/>
<dbReference type="RefSeq" id="WP_085423958.1">
    <property type="nucleotide sequence ID" value="NZ_FXAF01000008.1"/>
</dbReference>
<feature type="domain" description="Calcineurin-like phosphoesterase" evidence="1">
    <location>
        <begin position="1"/>
        <end position="251"/>
    </location>
</feature>
<proteinExistence type="predicted"/>
<evidence type="ECO:0000313" key="2">
    <source>
        <dbReference type="EMBL" id="SMF60619.1"/>
    </source>
</evidence>
<protein>
    <submittedName>
        <fullName evidence="2">Calcineurin-like phosphoesterase</fullName>
    </submittedName>
</protein>
<dbReference type="GO" id="GO:0016787">
    <property type="term" value="F:hydrolase activity"/>
    <property type="evidence" value="ECO:0007669"/>
    <property type="project" value="InterPro"/>
</dbReference>
<accession>A0A1X7FXP0</accession>
<dbReference type="SUPFAM" id="SSF56300">
    <property type="entry name" value="Metallo-dependent phosphatases"/>
    <property type="match status" value="1"/>
</dbReference>
<dbReference type="PANTHER" id="PTHR31302">
    <property type="entry name" value="TRANSMEMBRANE PROTEIN WITH METALLOPHOSPHOESTERASE DOMAIN-RELATED"/>
    <property type="match status" value="1"/>
</dbReference>
<dbReference type="Pfam" id="PF00149">
    <property type="entry name" value="Metallophos"/>
    <property type="match status" value="1"/>
</dbReference>
<keyword evidence="3" id="KW-1185">Reference proteome</keyword>
<dbReference type="InterPro" id="IPR029052">
    <property type="entry name" value="Metallo-depent_PP-like"/>
</dbReference>
<dbReference type="Gene3D" id="3.60.21.10">
    <property type="match status" value="1"/>
</dbReference>
<dbReference type="STRING" id="464029.SAMN02982989_1090"/>
<dbReference type="AlphaFoldDB" id="A0A1X7FXP0"/>
<name>A0A1X7FXP0_9HYPH</name>
<dbReference type="EMBL" id="FXAF01000008">
    <property type="protein sequence ID" value="SMF60619.1"/>
    <property type="molecule type" value="Genomic_DNA"/>
</dbReference>
<dbReference type="Proteomes" id="UP000192903">
    <property type="component" value="Unassembled WGS sequence"/>
</dbReference>
<evidence type="ECO:0000259" key="1">
    <source>
        <dbReference type="Pfam" id="PF00149"/>
    </source>
</evidence>
<evidence type="ECO:0000313" key="3">
    <source>
        <dbReference type="Proteomes" id="UP000192903"/>
    </source>
</evidence>
<sequence>MLFLHLSDIHFKKRDIGRSNDPNLGLRDDLIDDIQKMRVKIGGPVDAILISGDIAFAGDDEEYAFALKWIREKLCPASGCKFEDVMVIPGNHDVDRRAASNPMERGARASLRETPINLSNAAITDFLNHKDSAEMLFKPIDNYNRFAANFECVIGFEDNSIPRRPYVSRKFPLNDGSAVKVWGFNSVLVCDADDKKEAMFVDPSAAQIERESGVAHMVMCHHPFNWLRNEAEFRERIDRVAKVHLFGHEHTVRVTRDVSFTRIRAGAVQPERDEPGWKPGYNFIEMTVDGEDDNRQLIVKVWVRQREGARYIEIPDPEDDSPFWRMTHRLPRWVAPPAAAASMLLPPSINVIAPAEDNVMAKEPPTTRSVAPKLLALSEADQLKIIEDLMLSEDEDADLRDYEAALAAIRRAADRGKLVDLDRAIDEFNAARGA</sequence>
<organism evidence="2 3">
    <name type="scientific">Xaviernesmea oryzae</name>
    <dbReference type="NCBI Taxonomy" id="464029"/>
    <lineage>
        <taxon>Bacteria</taxon>
        <taxon>Pseudomonadati</taxon>
        <taxon>Pseudomonadota</taxon>
        <taxon>Alphaproteobacteria</taxon>
        <taxon>Hyphomicrobiales</taxon>
        <taxon>Rhizobiaceae</taxon>
        <taxon>Rhizobium/Agrobacterium group</taxon>
        <taxon>Xaviernesmea</taxon>
    </lineage>
</organism>
<dbReference type="PANTHER" id="PTHR31302:SF0">
    <property type="entry name" value="TRANSMEMBRANE PROTEIN WITH METALLOPHOSPHOESTERASE DOMAIN"/>
    <property type="match status" value="1"/>
</dbReference>